<evidence type="ECO:0000256" key="1">
    <source>
        <dbReference type="ARBA" id="ARBA00023157"/>
    </source>
</evidence>
<dbReference type="Pfam" id="PF25090">
    <property type="entry name" value="DUF7805"/>
    <property type="match status" value="1"/>
</dbReference>
<feature type="domain" description="CUB" evidence="5">
    <location>
        <begin position="444"/>
        <end position="600"/>
    </location>
</feature>
<dbReference type="InterPro" id="IPR035914">
    <property type="entry name" value="Sperma_CUB_dom_sf"/>
</dbReference>
<keyword evidence="4" id="KW-0812">Transmembrane</keyword>
<feature type="disulfide bond" evidence="2">
    <location>
        <begin position="444"/>
        <end position="471"/>
    </location>
</feature>
<dbReference type="InterPro" id="IPR000859">
    <property type="entry name" value="CUB_dom"/>
</dbReference>
<feature type="transmembrane region" description="Helical" evidence="4">
    <location>
        <begin position="972"/>
        <end position="994"/>
    </location>
</feature>
<keyword evidence="1 2" id="KW-1015">Disulfide bond</keyword>
<dbReference type="CDD" id="cd00112">
    <property type="entry name" value="LDLa"/>
    <property type="match status" value="1"/>
</dbReference>
<dbReference type="PANTHER" id="PTHR47537">
    <property type="entry name" value="CUBILIN"/>
    <property type="match status" value="1"/>
</dbReference>
<dbReference type="Gene3D" id="2.60.120.290">
    <property type="entry name" value="Spermadhesin, CUB domain"/>
    <property type="match status" value="2"/>
</dbReference>
<reference evidence="6" key="1">
    <citation type="submission" date="2023-11" db="EMBL/GenBank/DDBJ databases">
        <title>Genome assemblies of two species of porcelain crab, Petrolisthes cinctipes and Petrolisthes manimaculis (Anomura: Porcellanidae).</title>
        <authorList>
            <person name="Angst P."/>
        </authorList>
    </citation>
    <scope>NUCLEOTIDE SEQUENCE</scope>
    <source>
        <strain evidence="6">PB745_02</strain>
        <tissue evidence="6">Gill</tissue>
    </source>
</reference>
<name>A0AAE1TQE9_9EUCA</name>
<dbReference type="PROSITE" id="PS01180">
    <property type="entry name" value="CUB"/>
    <property type="match status" value="2"/>
</dbReference>
<feature type="domain" description="CUB" evidence="5">
    <location>
        <begin position="279"/>
        <end position="428"/>
    </location>
</feature>
<keyword evidence="7" id="KW-1185">Reference proteome</keyword>
<proteinExistence type="predicted"/>
<evidence type="ECO:0000256" key="3">
    <source>
        <dbReference type="SAM" id="MobiDB-lite"/>
    </source>
</evidence>
<dbReference type="InterPro" id="IPR002172">
    <property type="entry name" value="LDrepeatLR_classA_rpt"/>
</dbReference>
<evidence type="ECO:0000259" key="5">
    <source>
        <dbReference type="PROSITE" id="PS01180"/>
    </source>
</evidence>
<comment type="caution">
    <text evidence="2">Lacks conserved residue(s) required for the propagation of feature annotation.</text>
</comment>
<organism evidence="6 7">
    <name type="scientific">Petrolisthes manimaculis</name>
    <dbReference type="NCBI Taxonomy" id="1843537"/>
    <lineage>
        <taxon>Eukaryota</taxon>
        <taxon>Metazoa</taxon>
        <taxon>Ecdysozoa</taxon>
        <taxon>Arthropoda</taxon>
        <taxon>Crustacea</taxon>
        <taxon>Multicrustacea</taxon>
        <taxon>Malacostraca</taxon>
        <taxon>Eumalacostraca</taxon>
        <taxon>Eucarida</taxon>
        <taxon>Decapoda</taxon>
        <taxon>Pleocyemata</taxon>
        <taxon>Anomura</taxon>
        <taxon>Galatheoidea</taxon>
        <taxon>Porcellanidae</taxon>
        <taxon>Petrolisthes</taxon>
    </lineage>
</organism>
<dbReference type="SMART" id="SM00042">
    <property type="entry name" value="CUB"/>
    <property type="match status" value="1"/>
</dbReference>
<dbReference type="SMART" id="SM00192">
    <property type="entry name" value="LDLa"/>
    <property type="match status" value="1"/>
</dbReference>
<keyword evidence="4" id="KW-0472">Membrane</keyword>
<feature type="region of interest" description="Disordered" evidence="3">
    <location>
        <begin position="859"/>
        <end position="888"/>
    </location>
</feature>
<dbReference type="Proteomes" id="UP001292094">
    <property type="component" value="Unassembled WGS sequence"/>
</dbReference>
<dbReference type="InterPro" id="IPR056707">
    <property type="entry name" value="DUF7805"/>
</dbReference>
<protein>
    <recommendedName>
        <fullName evidence="5">CUB domain-containing protein</fullName>
    </recommendedName>
</protein>
<dbReference type="InterPro" id="IPR053207">
    <property type="entry name" value="Non-NMDA_GluR_Accessory"/>
</dbReference>
<gene>
    <name evidence="6" type="ORF">Pmani_033702</name>
</gene>
<dbReference type="AlphaFoldDB" id="A0AAE1TQE9"/>
<feature type="compositionally biased region" description="Basic and acidic residues" evidence="3">
    <location>
        <begin position="864"/>
        <end position="888"/>
    </location>
</feature>
<dbReference type="SUPFAM" id="SSF49854">
    <property type="entry name" value="Spermadhesin, CUB domain"/>
    <property type="match status" value="2"/>
</dbReference>
<evidence type="ECO:0000256" key="2">
    <source>
        <dbReference type="PROSITE-ProRule" id="PRU00059"/>
    </source>
</evidence>
<keyword evidence="4" id="KW-1133">Transmembrane helix</keyword>
<sequence length="1033" mass="115266">MICSQHHNHLPHHYANIPPLTPNTTNHTFTTTINHIFTPTTTKIFGYICLTPFIPLQPRLLPPLPRPPSFHYRPPPRLTIHPTSLHYRPPPTLTIHPTSFHYRPPPTLTIHPTSTACNRTYYGRVGWTYTLQVTKPERGTLPHFCQLTFIASGDMYGDLIQISLHKFNLGRFVSHTTAGCPDGYMQIEELSRPLNSGYWCGASWGHNVYYSETSAVSLMLRVFNRLETQPQDNQAAYMPPDTVMLSISYRFLRKERAVLRYGAPYNPKYRGEDIPNSFCDRTFENCDKKNCKIQSPNFPGMYPRNLTCYYQVKQSKVPDGKVALIRVYQRNPHLIYIKDRNAPHLSRERQMRVGSACHVLHDYLVAFDGSTTRAPILATLCKGGAPLTGITTSGPDLLLVFHASPFDFPFQDTPRRRTFGFELDVEVEFVDRESTAYVRPGGQCEHRVSSRGQRSGYLQAPAHSLLPNTTCNWRLVADPSEVVWLYFLHYRHVIHSEMPPPAHCSNTLTILDGDPRSRSISSNDQSSDNVTKEMEILGRFCRPEKLPRVCSGVHAPGPHAAPCSPEESYVSHSPALTLTLRYAAGTAPAHVEFLARYEFVDKRQWGTPTPGGGPCDRTFTLQPDGLFASPRDVFLFGRGGSRKLRCVYTFLALPYQRVALRIIRSRMGASCTTEYRQASLRYECSHGGAPGHPAIWVREQPWESVWLTRACLCGTYHARPFSLVSYTSRLVLELNIPSMTAAQDYTDFFFEGEYTILNTVPSEGGCREATVPLSGRHGNFTVTASTLGDPCPRLPRLVTATDGSFIFLKLHGHAASETNCPVSSRINVYAAGGVVPLASVCPASNPEFTTVFSSGWRGGVVKQSGDDHQPHHHEQPPKQHGRHPGEPQRQTRDLLVEMVGNHSDRYLVTWVSVWRPLQTAPLSPAEADLCPHRCPEIQACLPPELWCDGEPHCPAGTDEGAAACGILAALPWVYLLAGIILLGSLVALLAAVVLHRRRTQAVNAVATAVVENNSHGLKSATEDLLLPLEKESW</sequence>
<evidence type="ECO:0000256" key="4">
    <source>
        <dbReference type="SAM" id="Phobius"/>
    </source>
</evidence>
<dbReference type="GO" id="GO:0005886">
    <property type="term" value="C:plasma membrane"/>
    <property type="evidence" value="ECO:0007669"/>
    <property type="project" value="TreeGrafter"/>
</dbReference>
<comment type="caution">
    <text evidence="6">The sequence shown here is derived from an EMBL/GenBank/DDBJ whole genome shotgun (WGS) entry which is preliminary data.</text>
</comment>
<evidence type="ECO:0000313" key="7">
    <source>
        <dbReference type="Proteomes" id="UP001292094"/>
    </source>
</evidence>
<evidence type="ECO:0000313" key="6">
    <source>
        <dbReference type="EMBL" id="KAK4293616.1"/>
    </source>
</evidence>
<dbReference type="EMBL" id="JAWZYT010004507">
    <property type="protein sequence ID" value="KAK4293616.1"/>
    <property type="molecule type" value="Genomic_DNA"/>
</dbReference>
<dbReference type="PANTHER" id="PTHR47537:SF3">
    <property type="entry name" value="CUB DOMAIN-CONTAINING PROTEIN"/>
    <property type="match status" value="1"/>
</dbReference>
<accession>A0AAE1TQE9</accession>
<dbReference type="CDD" id="cd00041">
    <property type="entry name" value="CUB"/>
    <property type="match status" value="1"/>
</dbReference>